<dbReference type="RefSeq" id="WP_118234113.1">
    <property type="nucleotide sequence ID" value="NZ_QRHL01000003.1"/>
</dbReference>
<dbReference type="EMBL" id="QRHL01000003">
    <property type="protein sequence ID" value="RHF73890.1"/>
    <property type="molecule type" value="Genomic_DNA"/>
</dbReference>
<accession>A0A414PZB5</accession>
<sequence length="248" mass="29721">MENINYKGYKGYFFLKKYENIIKKIIDKNYKIEKILKDTVRNYVVVINIDEEKYILKSPKAENIIPQRKFMTLFKNGEALNTLININKAREKGIIEFVDVYGAIVKRKNRMIVESFIIMEYIDGKTLDSLEEIKEVMEITKKLHKNNIYHGDLNTSNFLKDKNGMMRILDSQAKEEKNIYFKRWYDILTFKEDILTIEKGFEVEKNYDFSSGKISYFLAKSLKKIKRNKLMEKFKKKKKELRKKGWKI</sequence>
<dbReference type="Pfam" id="PF06176">
    <property type="entry name" value="WaaY"/>
    <property type="match status" value="1"/>
</dbReference>
<dbReference type="InterPro" id="IPR009330">
    <property type="entry name" value="LipoPS_heptP_kinase"/>
</dbReference>
<proteinExistence type="predicted"/>
<dbReference type="InterPro" id="IPR011009">
    <property type="entry name" value="Kinase-like_dom_sf"/>
</dbReference>
<gene>
    <name evidence="1" type="ORF">DW663_03645</name>
</gene>
<comment type="caution">
    <text evidence="1">The sequence shown here is derived from an EMBL/GenBank/DDBJ whole genome shotgun (WGS) entry which is preliminary data.</text>
</comment>
<reference evidence="1 2" key="1">
    <citation type="submission" date="2018-08" db="EMBL/GenBank/DDBJ databases">
        <title>A genome reference for cultivated species of the human gut microbiota.</title>
        <authorList>
            <person name="Zou Y."/>
            <person name="Xue W."/>
            <person name="Luo G."/>
        </authorList>
    </citation>
    <scope>NUCLEOTIDE SEQUENCE [LARGE SCALE GENOMIC DNA]</scope>
    <source>
        <strain evidence="1 2">AM25-1</strain>
    </source>
</reference>
<protein>
    <submittedName>
        <fullName evidence="1">Lipopolysaccharide biosynthesis protein</fullName>
    </submittedName>
</protein>
<evidence type="ECO:0000313" key="2">
    <source>
        <dbReference type="Proteomes" id="UP000284676"/>
    </source>
</evidence>
<dbReference type="SUPFAM" id="SSF56112">
    <property type="entry name" value="Protein kinase-like (PK-like)"/>
    <property type="match status" value="1"/>
</dbReference>
<organism evidence="1 2">
    <name type="scientific">Fusobacterium mortiferum</name>
    <dbReference type="NCBI Taxonomy" id="850"/>
    <lineage>
        <taxon>Bacteria</taxon>
        <taxon>Fusobacteriati</taxon>
        <taxon>Fusobacteriota</taxon>
        <taxon>Fusobacteriia</taxon>
        <taxon>Fusobacteriales</taxon>
        <taxon>Fusobacteriaceae</taxon>
        <taxon>Fusobacterium</taxon>
    </lineage>
</organism>
<dbReference type="Gene3D" id="1.10.510.10">
    <property type="entry name" value="Transferase(Phosphotransferase) domain 1"/>
    <property type="match status" value="1"/>
</dbReference>
<name>A0A414PZB5_FUSMR</name>
<dbReference type="Proteomes" id="UP000284676">
    <property type="component" value="Unassembled WGS sequence"/>
</dbReference>
<dbReference type="AlphaFoldDB" id="A0A414PZB5"/>
<evidence type="ECO:0000313" key="1">
    <source>
        <dbReference type="EMBL" id="RHF73890.1"/>
    </source>
</evidence>